<evidence type="ECO:0000259" key="16">
    <source>
        <dbReference type="Pfam" id="PF01326"/>
    </source>
</evidence>
<evidence type="ECO:0000256" key="11">
    <source>
        <dbReference type="ARBA" id="ARBA00022840"/>
    </source>
</evidence>
<dbReference type="PANTHER" id="PTHR43030">
    <property type="entry name" value="PHOSPHOENOLPYRUVATE SYNTHASE"/>
    <property type="match status" value="1"/>
</dbReference>
<feature type="domain" description="PEP-utilising enzyme mobile" evidence="15">
    <location>
        <begin position="476"/>
        <end position="547"/>
    </location>
</feature>
<evidence type="ECO:0000256" key="12">
    <source>
        <dbReference type="ARBA" id="ARBA00022842"/>
    </source>
</evidence>
<dbReference type="InterPro" id="IPR036637">
    <property type="entry name" value="Phosphohistidine_dom_sf"/>
</dbReference>
<dbReference type="SUPFAM" id="SSF56059">
    <property type="entry name" value="Glutathione synthetase ATP-binding domain-like"/>
    <property type="match status" value="1"/>
</dbReference>
<accession>A0A1G6CZ57</accession>
<dbReference type="Gene3D" id="3.50.30.10">
    <property type="entry name" value="Phosphohistidine domain"/>
    <property type="match status" value="1"/>
</dbReference>
<dbReference type="Pfam" id="PF01326">
    <property type="entry name" value="PPDK_N"/>
    <property type="match status" value="1"/>
</dbReference>
<protein>
    <recommendedName>
        <fullName evidence="6">Phosphoenolpyruvate synthase</fullName>
        <ecNumber evidence="5">2.7.9.2</ecNumber>
    </recommendedName>
    <alternativeName>
        <fullName evidence="13">Pyruvate, water dikinase</fullName>
    </alternativeName>
</protein>
<evidence type="ECO:0000313" key="18">
    <source>
        <dbReference type="Proteomes" id="UP000198771"/>
    </source>
</evidence>
<evidence type="ECO:0000259" key="15">
    <source>
        <dbReference type="Pfam" id="PF00391"/>
    </source>
</evidence>
<evidence type="ECO:0000256" key="6">
    <source>
        <dbReference type="ARBA" id="ARBA00021623"/>
    </source>
</evidence>
<evidence type="ECO:0000256" key="2">
    <source>
        <dbReference type="ARBA" id="ARBA00002988"/>
    </source>
</evidence>
<comment type="similarity">
    <text evidence="4">Belongs to the PEP-utilizing enzyme family.</text>
</comment>
<evidence type="ECO:0000256" key="10">
    <source>
        <dbReference type="ARBA" id="ARBA00022777"/>
    </source>
</evidence>
<keyword evidence="10 17" id="KW-0418">Kinase</keyword>
<dbReference type="Gene3D" id="3.30.1490.20">
    <property type="entry name" value="ATP-grasp fold, A domain"/>
    <property type="match status" value="1"/>
</dbReference>
<keyword evidence="8" id="KW-0479">Metal-binding</keyword>
<dbReference type="GO" id="GO:0005524">
    <property type="term" value="F:ATP binding"/>
    <property type="evidence" value="ECO:0007669"/>
    <property type="project" value="UniProtKB-KW"/>
</dbReference>
<dbReference type="Proteomes" id="UP000198771">
    <property type="component" value="Unassembled WGS sequence"/>
</dbReference>
<dbReference type="SUPFAM" id="SSF52009">
    <property type="entry name" value="Phosphohistidine domain"/>
    <property type="match status" value="1"/>
</dbReference>
<comment type="cofactor">
    <cofactor evidence="1">
        <name>Mg(2+)</name>
        <dbReference type="ChEBI" id="CHEBI:18420"/>
    </cofactor>
</comment>
<dbReference type="UniPathway" id="UPA00138"/>
<keyword evidence="17" id="KW-0670">Pyruvate</keyword>
<gene>
    <name evidence="17" type="ORF">SAMN05660653_01844</name>
</gene>
<sequence length="848" mass="93412">MALQKITSWAERIFSPDKVVLRRFNMFQSLLREDRKCLKLITKLEEIHHRPIPTDWSRIAMLVQALSTATHRLIDCLVAMRPGTYDPLTHSHSRISADLTGLLPEPEIITSPPYALPLDKAWEHPQMLGGKALALSRIRKETRIPVQPGFVITTNAFHAFLEENNLQQVIARGLRGLNLQRPDRLRKISDSLQRAVMAGKVPDIVQTRILAAIQDVAGTDQSTVWAVRSSASAEDGEVSFAGQYATVLDVRQEDICEAYKTVLASKYAPRALTYRLHYGLDDNQTPMAVLVLPMIAPRASGVMYTMDPLDMCKGSCLVITAVPGLGTRLVDGSAVPDIFLISRNDPKHFLAKQPAPEEGSSGTGSQNAQRNTLCLDDAAATTLAEWGLELEALTGAPQDVEWAQDQMANLTILQSRPIHMPEDGTDPEALFHDQPQDTPAPSNHVAVLLEVGTPASVGISTGPVHHITGEGDISEIPSGSILVTPNIPPSLVHVVHNVKAVLAEHGSKASHFASVAREFGLPLVVGLGSLATTLAQGQTVTVDAYRGVVYDGEVRELLEWQEKQKSRPTFPFQRKMKPLMELISPLTLTDPASSSFAPESCRTYHDLVRFVHEKGTQEMFSLVEAKGRGLRSSKSLEADIPMVMQVLDLGGGLRESAQSVKTVRPEDFLSAPMQAVWSGLSDRDITWSKGLVHVDWERFDQVSGGIFSLKSSLLASYALVAANYAHLLLRFGYHFAVLDAMSGSRPEENHIQFRFKGGGGSPEKKIWRLAMIGRVLSRFNFRVEINEDMLEAKCMRLGHEATQLRLRVTGYLLGCTPLLDMVLESEDHALAMAEEMAKKWQNEGNKNE</sequence>
<dbReference type="GO" id="GO:0046872">
    <property type="term" value="F:metal ion binding"/>
    <property type="evidence" value="ECO:0007669"/>
    <property type="project" value="UniProtKB-KW"/>
</dbReference>
<evidence type="ECO:0000256" key="5">
    <source>
        <dbReference type="ARBA" id="ARBA00011996"/>
    </source>
</evidence>
<dbReference type="RefSeq" id="WP_092120392.1">
    <property type="nucleotide sequence ID" value="NZ_FMXO01000009.1"/>
</dbReference>
<dbReference type="STRING" id="617002.SAMN05660653_01844"/>
<comment type="function">
    <text evidence="2">Catalyzes the phosphorylation of pyruvate to phosphoenolpyruvate.</text>
</comment>
<organism evidence="17 18">
    <name type="scientific">Desulfonatronum thiosulfatophilum</name>
    <dbReference type="NCBI Taxonomy" id="617002"/>
    <lineage>
        <taxon>Bacteria</taxon>
        <taxon>Pseudomonadati</taxon>
        <taxon>Thermodesulfobacteriota</taxon>
        <taxon>Desulfovibrionia</taxon>
        <taxon>Desulfovibrionales</taxon>
        <taxon>Desulfonatronaceae</taxon>
        <taxon>Desulfonatronum</taxon>
    </lineage>
</organism>
<dbReference type="Pfam" id="PF00391">
    <property type="entry name" value="PEP-utilizers"/>
    <property type="match status" value="1"/>
</dbReference>
<dbReference type="InterPro" id="IPR013815">
    <property type="entry name" value="ATP_grasp_subdomain_1"/>
</dbReference>
<evidence type="ECO:0000256" key="3">
    <source>
        <dbReference type="ARBA" id="ARBA00004742"/>
    </source>
</evidence>
<dbReference type="EC" id="2.7.9.2" evidence="5"/>
<keyword evidence="18" id="KW-1185">Reference proteome</keyword>
<dbReference type="EMBL" id="FMXO01000009">
    <property type="protein sequence ID" value="SDB38129.1"/>
    <property type="molecule type" value="Genomic_DNA"/>
</dbReference>
<dbReference type="AlphaFoldDB" id="A0A1G6CZ57"/>
<evidence type="ECO:0000256" key="7">
    <source>
        <dbReference type="ARBA" id="ARBA00022679"/>
    </source>
</evidence>
<dbReference type="PANTHER" id="PTHR43030:SF1">
    <property type="entry name" value="PHOSPHOENOLPYRUVATE SYNTHASE"/>
    <property type="match status" value="1"/>
</dbReference>
<name>A0A1G6CZ57_9BACT</name>
<dbReference type="Gene3D" id="3.30.470.20">
    <property type="entry name" value="ATP-grasp fold, B domain"/>
    <property type="match status" value="1"/>
</dbReference>
<dbReference type="InterPro" id="IPR008279">
    <property type="entry name" value="PEP-util_enz_mobile_dom"/>
</dbReference>
<evidence type="ECO:0000256" key="8">
    <source>
        <dbReference type="ARBA" id="ARBA00022723"/>
    </source>
</evidence>
<dbReference type="GO" id="GO:0006094">
    <property type="term" value="P:gluconeogenesis"/>
    <property type="evidence" value="ECO:0007669"/>
    <property type="project" value="UniProtKB-UniPathway"/>
</dbReference>
<proteinExistence type="inferred from homology"/>
<comment type="pathway">
    <text evidence="3">Carbohydrate biosynthesis; gluconeogenesis.</text>
</comment>
<keyword evidence="12" id="KW-0460">Magnesium</keyword>
<evidence type="ECO:0000256" key="1">
    <source>
        <dbReference type="ARBA" id="ARBA00001946"/>
    </source>
</evidence>
<evidence type="ECO:0000256" key="13">
    <source>
        <dbReference type="ARBA" id="ARBA00033470"/>
    </source>
</evidence>
<keyword evidence="7" id="KW-0808">Transferase</keyword>
<reference evidence="17 18" key="1">
    <citation type="submission" date="2016-10" db="EMBL/GenBank/DDBJ databases">
        <authorList>
            <person name="de Groot N.N."/>
        </authorList>
    </citation>
    <scope>NUCLEOTIDE SEQUENCE [LARGE SCALE GENOMIC DNA]</scope>
    <source>
        <strain evidence="17 18">ASO4-2</strain>
    </source>
</reference>
<dbReference type="InterPro" id="IPR002192">
    <property type="entry name" value="PPDK_AMP/ATP-bd"/>
</dbReference>
<evidence type="ECO:0000256" key="4">
    <source>
        <dbReference type="ARBA" id="ARBA00007837"/>
    </source>
</evidence>
<evidence type="ECO:0000313" key="17">
    <source>
        <dbReference type="EMBL" id="SDB38129.1"/>
    </source>
</evidence>
<evidence type="ECO:0000256" key="14">
    <source>
        <dbReference type="ARBA" id="ARBA00047700"/>
    </source>
</evidence>
<dbReference type="GO" id="GO:0008986">
    <property type="term" value="F:pyruvate, water dikinase activity"/>
    <property type="evidence" value="ECO:0007669"/>
    <property type="project" value="UniProtKB-EC"/>
</dbReference>
<feature type="domain" description="Pyruvate phosphate dikinase AMP/ATP-binding" evidence="16">
    <location>
        <begin position="127"/>
        <end position="425"/>
    </location>
</feature>
<keyword evidence="9" id="KW-0547">Nucleotide-binding</keyword>
<evidence type="ECO:0000256" key="9">
    <source>
        <dbReference type="ARBA" id="ARBA00022741"/>
    </source>
</evidence>
<dbReference type="OrthoDB" id="9760711at2"/>
<dbReference type="InterPro" id="IPR006319">
    <property type="entry name" value="PEP_synth"/>
</dbReference>
<comment type="catalytic activity">
    <reaction evidence="14">
        <text>pyruvate + ATP + H2O = phosphoenolpyruvate + AMP + phosphate + 2 H(+)</text>
        <dbReference type="Rhea" id="RHEA:11364"/>
        <dbReference type="ChEBI" id="CHEBI:15361"/>
        <dbReference type="ChEBI" id="CHEBI:15377"/>
        <dbReference type="ChEBI" id="CHEBI:15378"/>
        <dbReference type="ChEBI" id="CHEBI:30616"/>
        <dbReference type="ChEBI" id="CHEBI:43474"/>
        <dbReference type="ChEBI" id="CHEBI:58702"/>
        <dbReference type="ChEBI" id="CHEBI:456215"/>
        <dbReference type="EC" id="2.7.9.2"/>
    </reaction>
</comment>
<keyword evidence="11" id="KW-0067">ATP-binding</keyword>